<dbReference type="Gene3D" id="3.40.50.2300">
    <property type="match status" value="2"/>
</dbReference>
<sequence>MPIVTSQDSTATSEKPIRTMEDFAAFVGLSRPTVSKYFNDPHSVRPRTREVIEAAIRVSGFQPNLFAVNLNRRRTNILGLVMPHIDPFYAELRRRIESIAEQSGYLCFSLSSDGNPELEQRAIETFKSLNVAGAIIAPVGIRSHHAALESLGRSIPLVYVDSPLDESSSFVGTNNRQSFELIVDYLIRSGEPPCYLPMPSVNNNAIARQAAYVAAMERVGLEPRVLPVTPVETWDFERFAFEESVRIVRDGGFPTATVLCACDRLAFGVLAACFQAGLRIGHGLDIRVAGHDDQPLSRYTCPPLTTVAQNTGEIGRLAIDLLFQKMGDDVPVPPAADGSERILLNAELMLRSSA</sequence>
<dbReference type="InterPro" id="IPR000843">
    <property type="entry name" value="HTH_LacI"/>
</dbReference>
<dbReference type="InterPro" id="IPR028082">
    <property type="entry name" value="Peripla_BP_I"/>
</dbReference>
<dbReference type="SMART" id="SM00354">
    <property type="entry name" value="HTH_LACI"/>
    <property type="match status" value="1"/>
</dbReference>
<evidence type="ECO:0000259" key="4">
    <source>
        <dbReference type="PROSITE" id="PS50932"/>
    </source>
</evidence>
<dbReference type="CDD" id="cd06267">
    <property type="entry name" value="PBP1_LacI_sugar_binding-like"/>
    <property type="match status" value="1"/>
</dbReference>
<dbReference type="InterPro" id="IPR010982">
    <property type="entry name" value="Lambda_DNA-bd_dom_sf"/>
</dbReference>
<dbReference type="GO" id="GO:0003700">
    <property type="term" value="F:DNA-binding transcription factor activity"/>
    <property type="evidence" value="ECO:0007669"/>
    <property type="project" value="TreeGrafter"/>
</dbReference>
<dbReference type="EMBL" id="SNXY01000007">
    <property type="protein sequence ID" value="TDP85044.1"/>
    <property type="molecule type" value="Genomic_DNA"/>
</dbReference>
<evidence type="ECO:0000313" key="6">
    <source>
        <dbReference type="Proteomes" id="UP000294547"/>
    </source>
</evidence>
<dbReference type="Gene3D" id="1.10.260.40">
    <property type="entry name" value="lambda repressor-like DNA-binding domains"/>
    <property type="match status" value="1"/>
</dbReference>
<evidence type="ECO:0000313" key="5">
    <source>
        <dbReference type="EMBL" id="TDP85044.1"/>
    </source>
</evidence>
<dbReference type="PROSITE" id="PS50932">
    <property type="entry name" value="HTH_LACI_2"/>
    <property type="match status" value="1"/>
</dbReference>
<evidence type="ECO:0000256" key="2">
    <source>
        <dbReference type="ARBA" id="ARBA00023125"/>
    </source>
</evidence>
<dbReference type="Pfam" id="PF13377">
    <property type="entry name" value="Peripla_BP_3"/>
    <property type="match status" value="1"/>
</dbReference>
<dbReference type="InterPro" id="IPR046335">
    <property type="entry name" value="LacI/GalR-like_sensor"/>
</dbReference>
<dbReference type="Pfam" id="PF00356">
    <property type="entry name" value="LacI"/>
    <property type="match status" value="1"/>
</dbReference>
<accession>A0A4R6RFS5</accession>
<keyword evidence="1" id="KW-0805">Transcription regulation</keyword>
<evidence type="ECO:0000256" key="3">
    <source>
        <dbReference type="ARBA" id="ARBA00023163"/>
    </source>
</evidence>
<dbReference type="PANTHER" id="PTHR30146:SF109">
    <property type="entry name" value="HTH-TYPE TRANSCRIPTIONAL REGULATOR GALS"/>
    <property type="match status" value="1"/>
</dbReference>
<dbReference type="SUPFAM" id="SSF47413">
    <property type="entry name" value="lambda repressor-like DNA-binding domains"/>
    <property type="match status" value="1"/>
</dbReference>
<gene>
    <name evidence="5" type="ORF">EDD54_1889</name>
</gene>
<reference evidence="5 6" key="1">
    <citation type="submission" date="2019-03" db="EMBL/GenBank/DDBJ databases">
        <title>Genomic Encyclopedia of Type Strains, Phase IV (KMG-IV): sequencing the most valuable type-strain genomes for metagenomic binning, comparative biology and taxonomic classification.</title>
        <authorList>
            <person name="Goeker M."/>
        </authorList>
    </citation>
    <scope>NUCLEOTIDE SEQUENCE [LARGE SCALE GENOMIC DNA]</scope>
    <source>
        <strain evidence="5 6">DSM 102969</strain>
    </source>
</reference>
<keyword evidence="6" id="KW-1185">Reference proteome</keyword>
<dbReference type="AlphaFoldDB" id="A0A4R6RFS5"/>
<evidence type="ECO:0000256" key="1">
    <source>
        <dbReference type="ARBA" id="ARBA00023015"/>
    </source>
</evidence>
<dbReference type="GO" id="GO:0000976">
    <property type="term" value="F:transcription cis-regulatory region binding"/>
    <property type="evidence" value="ECO:0007669"/>
    <property type="project" value="TreeGrafter"/>
</dbReference>
<dbReference type="SUPFAM" id="SSF53822">
    <property type="entry name" value="Periplasmic binding protein-like I"/>
    <property type="match status" value="1"/>
</dbReference>
<dbReference type="PANTHER" id="PTHR30146">
    <property type="entry name" value="LACI-RELATED TRANSCRIPTIONAL REPRESSOR"/>
    <property type="match status" value="1"/>
</dbReference>
<keyword evidence="2" id="KW-0238">DNA-binding</keyword>
<name>A0A4R6RFS5_9HYPH</name>
<protein>
    <submittedName>
        <fullName evidence="5">LacI family transcriptional regulator</fullName>
    </submittedName>
</protein>
<dbReference type="Proteomes" id="UP000294547">
    <property type="component" value="Unassembled WGS sequence"/>
</dbReference>
<organism evidence="5 6">
    <name type="scientific">Oharaeibacter diazotrophicus</name>
    <dbReference type="NCBI Taxonomy" id="1920512"/>
    <lineage>
        <taxon>Bacteria</taxon>
        <taxon>Pseudomonadati</taxon>
        <taxon>Pseudomonadota</taxon>
        <taxon>Alphaproteobacteria</taxon>
        <taxon>Hyphomicrobiales</taxon>
        <taxon>Pleomorphomonadaceae</taxon>
        <taxon>Oharaeibacter</taxon>
    </lineage>
</organism>
<feature type="domain" description="HTH lacI-type" evidence="4">
    <location>
        <begin position="18"/>
        <end position="72"/>
    </location>
</feature>
<keyword evidence="3" id="KW-0804">Transcription</keyword>
<dbReference type="CDD" id="cd01392">
    <property type="entry name" value="HTH_LacI"/>
    <property type="match status" value="1"/>
</dbReference>
<comment type="caution">
    <text evidence="5">The sequence shown here is derived from an EMBL/GenBank/DDBJ whole genome shotgun (WGS) entry which is preliminary data.</text>
</comment>
<proteinExistence type="predicted"/>